<sequence length="322" mass="34913">MRIFVAGATGAVGRPLVPALITAGHSVVGLTRTASKADFIRRMGAEPVVADGLDAAAIRAAVAAAKPDVIIHEMTDLTGATDLRHFNRAFAASNRLRTLGTDYLLAAARESGVQRFIAQSYCGWPYVRSGVAVKTEADELDPDPPEELRPSLEAIRHLEHDVTTSSQPEGIVLRYGTFYGPDTGTLDHAMIEQIRHRRVPLIGDGGGWWSFVHVDDAAAATVRAVERGKPGNIYNIVDDEPAEVSEWLPALAQMLGAKPPFHLPAWIARLVAGEHMVSMMTQVRAGSNVKAKRELDWEPVHPSWREGFAVIARQTMAHRAAA</sequence>
<evidence type="ECO:0000259" key="1">
    <source>
        <dbReference type="Pfam" id="PF01370"/>
    </source>
</evidence>
<gene>
    <name evidence="2" type="ORF">SAMN05444169_0510</name>
</gene>
<organism evidence="2 3">
    <name type="scientific">Bradyrhizobium erythrophlei</name>
    <dbReference type="NCBI Taxonomy" id="1437360"/>
    <lineage>
        <taxon>Bacteria</taxon>
        <taxon>Pseudomonadati</taxon>
        <taxon>Pseudomonadota</taxon>
        <taxon>Alphaproteobacteria</taxon>
        <taxon>Hyphomicrobiales</taxon>
        <taxon>Nitrobacteraceae</taxon>
        <taxon>Bradyrhizobium</taxon>
    </lineage>
</organism>
<dbReference type="InterPro" id="IPR001509">
    <property type="entry name" value="Epimerase_deHydtase"/>
</dbReference>
<accession>A0A1M5H100</accession>
<protein>
    <submittedName>
        <fullName evidence="2">Nucleoside-diphosphate-sugar epimerase</fullName>
    </submittedName>
</protein>
<evidence type="ECO:0000313" key="3">
    <source>
        <dbReference type="Proteomes" id="UP000190675"/>
    </source>
</evidence>
<dbReference type="Proteomes" id="UP000190675">
    <property type="component" value="Chromosome I"/>
</dbReference>
<dbReference type="InterPro" id="IPR051783">
    <property type="entry name" value="NAD(P)-dependent_oxidoreduct"/>
</dbReference>
<feature type="domain" description="NAD-dependent epimerase/dehydratase" evidence="1">
    <location>
        <begin position="3"/>
        <end position="236"/>
    </location>
</feature>
<reference evidence="2 3" key="1">
    <citation type="submission" date="2016-11" db="EMBL/GenBank/DDBJ databases">
        <authorList>
            <person name="Jaros S."/>
            <person name="Januszkiewicz K."/>
            <person name="Wedrychowicz H."/>
        </authorList>
    </citation>
    <scope>NUCLEOTIDE SEQUENCE [LARGE SCALE GENOMIC DNA]</scope>
    <source>
        <strain evidence="2 3">GAS242</strain>
    </source>
</reference>
<dbReference type="PANTHER" id="PTHR48079">
    <property type="entry name" value="PROTEIN YEEZ"/>
    <property type="match status" value="1"/>
</dbReference>
<dbReference type="PANTHER" id="PTHR48079:SF6">
    <property type="entry name" value="NAD(P)-BINDING DOMAIN-CONTAINING PROTEIN-RELATED"/>
    <property type="match status" value="1"/>
</dbReference>
<dbReference type="SUPFAM" id="SSF51735">
    <property type="entry name" value="NAD(P)-binding Rossmann-fold domains"/>
    <property type="match status" value="1"/>
</dbReference>
<dbReference type="GO" id="GO:0004029">
    <property type="term" value="F:aldehyde dehydrogenase (NAD+) activity"/>
    <property type="evidence" value="ECO:0007669"/>
    <property type="project" value="TreeGrafter"/>
</dbReference>
<dbReference type="Gene3D" id="3.40.50.720">
    <property type="entry name" value="NAD(P)-binding Rossmann-like Domain"/>
    <property type="match status" value="1"/>
</dbReference>
<dbReference type="AlphaFoldDB" id="A0A1M5H100"/>
<dbReference type="OrthoDB" id="9808276at2"/>
<evidence type="ECO:0000313" key="2">
    <source>
        <dbReference type="EMBL" id="SHG09633.1"/>
    </source>
</evidence>
<name>A0A1M5H100_9BRAD</name>
<dbReference type="RefSeq" id="WP_079572839.1">
    <property type="nucleotide sequence ID" value="NZ_LT670818.1"/>
</dbReference>
<dbReference type="GO" id="GO:0005737">
    <property type="term" value="C:cytoplasm"/>
    <property type="evidence" value="ECO:0007669"/>
    <property type="project" value="TreeGrafter"/>
</dbReference>
<dbReference type="EMBL" id="LT670818">
    <property type="protein sequence ID" value="SHG09633.1"/>
    <property type="molecule type" value="Genomic_DNA"/>
</dbReference>
<dbReference type="Pfam" id="PF01370">
    <property type="entry name" value="Epimerase"/>
    <property type="match status" value="1"/>
</dbReference>
<dbReference type="InterPro" id="IPR036291">
    <property type="entry name" value="NAD(P)-bd_dom_sf"/>
</dbReference>
<proteinExistence type="predicted"/>